<dbReference type="PaxDb" id="55529-EKX36170"/>
<dbReference type="KEGG" id="gtt:GUITHDRAFT_117689"/>
<keyword evidence="3" id="KW-1185">Reference proteome</keyword>
<gene>
    <name evidence="1" type="ORF">GUITHDRAFT_117689</name>
</gene>
<evidence type="ECO:0000313" key="1">
    <source>
        <dbReference type="EMBL" id="EKX36170.1"/>
    </source>
</evidence>
<dbReference type="AlphaFoldDB" id="L1IK37"/>
<reference evidence="1 3" key="1">
    <citation type="journal article" date="2012" name="Nature">
        <title>Algal genomes reveal evolutionary mosaicism and the fate of nucleomorphs.</title>
        <authorList>
            <consortium name="DOE Joint Genome Institute"/>
            <person name="Curtis B.A."/>
            <person name="Tanifuji G."/>
            <person name="Burki F."/>
            <person name="Gruber A."/>
            <person name="Irimia M."/>
            <person name="Maruyama S."/>
            <person name="Arias M.C."/>
            <person name="Ball S.G."/>
            <person name="Gile G.H."/>
            <person name="Hirakawa Y."/>
            <person name="Hopkins J.F."/>
            <person name="Kuo A."/>
            <person name="Rensing S.A."/>
            <person name="Schmutz J."/>
            <person name="Symeonidi A."/>
            <person name="Elias M."/>
            <person name="Eveleigh R.J."/>
            <person name="Herman E.K."/>
            <person name="Klute M.J."/>
            <person name="Nakayama T."/>
            <person name="Obornik M."/>
            <person name="Reyes-Prieto A."/>
            <person name="Armbrust E.V."/>
            <person name="Aves S.J."/>
            <person name="Beiko R.G."/>
            <person name="Coutinho P."/>
            <person name="Dacks J.B."/>
            <person name="Durnford D.G."/>
            <person name="Fast N.M."/>
            <person name="Green B.R."/>
            <person name="Grisdale C.J."/>
            <person name="Hempel F."/>
            <person name="Henrissat B."/>
            <person name="Hoppner M.P."/>
            <person name="Ishida K."/>
            <person name="Kim E."/>
            <person name="Koreny L."/>
            <person name="Kroth P.G."/>
            <person name="Liu Y."/>
            <person name="Malik S.B."/>
            <person name="Maier U.G."/>
            <person name="McRose D."/>
            <person name="Mock T."/>
            <person name="Neilson J.A."/>
            <person name="Onodera N.T."/>
            <person name="Poole A.M."/>
            <person name="Pritham E.J."/>
            <person name="Richards T.A."/>
            <person name="Rocap G."/>
            <person name="Roy S.W."/>
            <person name="Sarai C."/>
            <person name="Schaack S."/>
            <person name="Shirato S."/>
            <person name="Slamovits C.H."/>
            <person name="Spencer D.F."/>
            <person name="Suzuki S."/>
            <person name="Worden A.Z."/>
            <person name="Zauner S."/>
            <person name="Barry K."/>
            <person name="Bell C."/>
            <person name="Bharti A.K."/>
            <person name="Crow J.A."/>
            <person name="Grimwood J."/>
            <person name="Kramer R."/>
            <person name="Lindquist E."/>
            <person name="Lucas S."/>
            <person name="Salamov A."/>
            <person name="McFadden G.I."/>
            <person name="Lane C.E."/>
            <person name="Keeling P.J."/>
            <person name="Gray M.W."/>
            <person name="Grigoriev I.V."/>
            <person name="Archibald J.M."/>
        </authorList>
    </citation>
    <scope>NUCLEOTIDE SEQUENCE</scope>
    <source>
        <strain evidence="1 3">CCMP2712</strain>
    </source>
</reference>
<dbReference type="RefSeq" id="XP_005823150.1">
    <property type="nucleotide sequence ID" value="XM_005823093.1"/>
</dbReference>
<dbReference type="EMBL" id="JH993078">
    <property type="protein sequence ID" value="EKX36170.1"/>
    <property type="molecule type" value="Genomic_DNA"/>
</dbReference>
<accession>L1IK37</accession>
<dbReference type="GeneID" id="17292904"/>
<protein>
    <submittedName>
        <fullName evidence="1 2">Uncharacterized protein</fullName>
    </submittedName>
</protein>
<name>L1IK37_GUITC</name>
<dbReference type="HOGENOM" id="CLU_779488_0_0_1"/>
<proteinExistence type="predicted"/>
<reference evidence="2" key="3">
    <citation type="submission" date="2015-06" db="UniProtKB">
        <authorList>
            <consortium name="EnsemblProtists"/>
        </authorList>
    </citation>
    <scope>IDENTIFICATION</scope>
</reference>
<sequence length="356" mass="39629">MTWVLQTWVSECGEHCIDVMLGGEDCLGSPPDDCPILMEPLGSAEVEGIPQSHTLEVHGGKCCVVKLPCCGKAFHPVALAVYFMLHGMRCPMCRSGHGSPLSAECLPSSCRQAVAGHVERMRKEMRREEAEEDFEDIDVDIDLVPVSELMTDIALLRQWDFVYPNLQLQAILHMPPSSVLKALETLNRHPFEAGLPYWTQCSTGIHLFLNVVFEHPEIHPPQRFAVQRNQCRKISRALTILRPASISFGLCYADDGDSITQVARSRVVPLQRAQEGTHQAAEQETVCSELTFETEERSVRAGTVRMAFMAGRGRSVEGITCEVRPEDIITRLVHGRIMAFQHTHGLLDTSIVTFVA</sequence>
<evidence type="ECO:0000313" key="3">
    <source>
        <dbReference type="Proteomes" id="UP000011087"/>
    </source>
</evidence>
<evidence type="ECO:0000313" key="2">
    <source>
        <dbReference type="EnsemblProtists" id="EKX36170"/>
    </source>
</evidence>
<reference evidence="3" key="2">
    <citation type="submission" date="2012-11" db="EMBL/GenBank/DDBJ databases">
        <authorList>
            <person name="Kuo A."/>
            <person name="Curtis B.A."/>
            <person name="Tanifuji G."/>
            <person name="Burki F."/>
            <person name="Gruber A."/>
            <person name="Irimia M."/>
            <person name="Maruyama S."/>
            <person name="Arias M.C."/>
            <person name="Ball S.G."/>
            <person name="Gile G.H."/>
            <person name="Hirakawa Y."/>
            <person name="Hopkins J.F."/>
            <person name="Rensing S.A."/>
            <person name="Schmutz J."/>
            <person name="Symeonidi A."/>
            <person name="Elias M."/>
            <person name="Eveleigh R.J."/>
            <person name="Herman E.K."/>
            <person name="Klute M.J."/>
            <person name="Nakayama T."/>
            <person name="Obornik M."/>
            <person name="Reyes-Prieto A."/>
            <person name="Armbrust E.V."/>
            <person name="Aves S.J."/>
            <person name="Beiko R.G."/>
            <person name="Coutinho P."/>
            <person name="Dacks J.B."/>
            <person name="Durnford D.G."/>
            <person name="Fast N.M."/>
            <person name="Green B.R."/>
            <person name="Grisdale C."/>
            <person name="Hempe F."/>
            <person name="Henrissat B."/>
            <person name="Hoppner M.P."/>
            <person name="Ishida K.-I."/>
            <person name="Kim E."/>
            <person name="Koreny L."/>
            <person name="Kroth P.G."/>
            <person name="Liu Y."/>
            <person name="Malik S.-B."/>
            <person name="Maier U.G."/>
            <person name="McRose D."/>
            <person name="Mock T."/>
            <person name="Neilson J.A."/>
            <person name="Onodera N.T."/>
            <person name="Poole A.M."/>
            <person name="Pritham E.J."/>
            <person name="Richards T.A."/>
            <person name="Rocap G."/>
            <person name="Roy S.W."/>
            <person name="Sarai C."/>
            <person name="Schaack S."/>
            <person name="Shirato S."/>
            <person name="Slamovits C.H."/>
            <person name="Spencer D.F."/>
            <person name="Suzuki S."/>
            <person name="Worden A.Z."/>
            <person name="Zauner S."/>
            <person name="Barry K."/>
            <person name="Bell C."/>
            <person name="Bharti A.K."/>
            <person name="Crow J.A."/>
            <person name="Grimwood J."/>
            <person name="Kramer R."/>
            <person name="Lindquist E."/>
            <person name="Lucas S."/>
            <person name="Salamov A."/>
            <person name="McFadden G.I."/>
            <person name="Lane C.E."/>
            <person name="Keeling P.J."/>
            <person name="Gray M.W."/>
            <person name="Grigoriev I.V."/>
            <person name="Archibald J.M."/>
        </authorList>
    </citation>
    <scope>NUCLEOTIDE SEQUENCE</scope>
    <source>
        <strain evidence="3">CCMP2712</strain>
    </source>
</reference>
<dbReference type="EnsemblProtists" id="EKX36170">
    <property type="protein sequence ID" value="EKX36170"/>
    <property type="gene ID" value="GUITHDRAFT_117689"/>
</dbReference>
<organism evidence="1">
    <name type="scientific">Guillardia theta (strain CCMP2712)</name>
    <name type="common">Cryptophyte</name>
    <dbReference type="NCBI Taxonomy" id="905079"/>
    <lineage>
        <taxon>Eukaryota</taxon>
        <taxon>Cryptophyceae</taxon>
        <taxon>Pyrenomonadales</taxon>
        <taxon>Geminigeraceae</taxon>
        <taxon>Guillardia</taxon>
    </lineage>
</organism>
<dbReference type="Proteomes" id="UP000011087">
    <property type="component" value="Unassembled WGS sequence"/>
</dbReference>